<keyword evidence="1" id="KW-0503">Monooxygenase</keyword>
<keyword evidence="1" id="KW-0560">Oxidoreductase</keyword>
<comment type="caution">
    <text evidence="1">The sequence shown here is derived from an EMBL/GenBank/DDBJ whole genome shotgun (WGS) entry which is preliminary data.</text>
</comment>
<reference evidence="1 2" key="1">
    <citation type="submission" date="2019-02" db="EMBL/GenBank/DDBJ databases">
        <title>Marinobacter halodurans sp. nov., a marine bacterium isolated from sea tidal flat.</title>
        <authorList>
            <person name="Yoo Y."/>
            <person name="Lee D.W."/>
            <person name="Kim B.S."/>
            <person name="Kim J.-J."/>
        </authorList>
    </citation>
    <scope>NUCLEOTIDE SEQUENCE [LARGE SCALE GENOMIC DNA]</scope>
    <source>
        <strain evidence="1 2">YJ-S3-2</strain>
    </source>
</reference>
<dbReference type="InterPro" id="IPR011008">
    <property type="entry name" value="Dimeric_a/b-barrel"/>
</dbReference>
<gene>
    <name evidence="1" type="ORF">EZI54_04195</name>
</gene>
<dbReference type="Proteomes" id="UP000313645">
    <property type="component" value="Unassembled WGS sequence"/>
</dbReference>
<sequence>MIARIWKGWTRPNDADKYETLFTNDILPRVTQGVSGYIRTDLLKRDDGDEVEFTTIFWFESMDAVKQFAGDHFNQAVVPGEVQQLMTRFEPTVSHYESIL</sequence>
<dbReference type="RefSeq" id="WP_131479359.1">
    <property type="nucleotide sequence ID" value="NZ_SJDL01000004.1"/>
</dbReference>
<name>A0ABY1ZSC0_9GAMM</name>
<keyword evidence="2" id="KW-1185">Reference proteome</keyword>
<dbReference type="EMBL" id="SJDL01000004">
    <property type="protein sequence ID" value="TBW58594.1"/>
    <property type="molecule type" value="Genomic_DNA"/>
</dbReference>
<dbReference type="GO" id="GO:0004497">
    <property type="term" value="F:monooxygenase activity"/>
    <property type="evidence" value="ECO:0007669"/>
    <property type="project" value="UniProtKB-KW"/>
</dbReference>
<organism evidence="1 2">
    <name type="scientific">Marinobacter halodurans</name>
    <dbReference type="NCBI Taxonomy" id="2528979"/>
    <lineage>
        <taxon>Bacteria</taxon>
        <taxon>Pseudomonadati</taxon>
        <taxon>Pseudomonadota</taxon>
        <taxon>Gammaproteobacteria</taxon>
        <taxon>Pseudomonadales</taxon>
        <taxon>Marinobacteraceae</taxon>
        <taxon>Marinobacter</taxon>
    </lineage>
</organism>
<accession>A0ABY1ZSC0</accession>
<dbReference type="SUPFAM" id="SSF54909">
    <property type="entry name" value="Dimeric alpha+beta barrel"/>
    <property type="match status" value="1"/>
</dbReference>
<proteinExistence type="predicted"/>
<protein>
    <submittedName>
        <fullName evidence="1">Antibiotic biosynthesis monooxygenase</fullName>
    </submittedName>
</protein>
<evidence type="ECO:0000313" key="2">
    <source>
        <dbReference type="Proteomes" id="UP000313645"/>
    </source>
</evidence>
<evidence type="ECO:0000313" key="1">
    <source>
        <dbReference type="EMBL" id="TBW58594.1"/>
    </source>
</evidence>